<organism evidence="5 6">
    <name type="scientific">Shewanella chilikensis</name>
    <dbReference type="NCBI Taxonomy" id="558541"/>
    <lineage>
        <taxon>Bacteria</taxon>
        <taxon>Pseudomonadati</taxon>
        <taxon>Pseudomonadota</taxon>
        <taxon>Gammaproteobacteria</taxon>
        <taxon>Alteromonadales</taxon>
        <taxon>Shewanellaceae</taxon>
        <taxon>Shewanella</taxon>
    </lineage>
</organism>
<evidence type="ECO:0000259" key="1">
    <source>
        <dbReference type="Pfam" id="PF13358"/>
    </source>
</evidence>
<evidence type="ECO:0000313" key="4">
    <source>
        <dbReference type="EMBL" id="QIJ04214.1"/>
    </source>
</evidence>
<dbReference type="EMBL" id="CP045857">
    <property type="protein sequence ID" value="QIJ04214.1"/>
    <property type="molecule type" value="Genomic_DNA"/>
</dbReference>
<dbReference type="Pfam" id="PF13592">
    <property type="entry name" value="HTH_33"/>
    <property type="match status" value="1"/>
</dbReference>
<dbReference type="InterPro" id="IPR038717">
    <property type="entry name" value="Tc1-like_DDE_dom"/>
</dbReference>
<evidence type="ECO:0000313" key="5">
    <source>
        <dbReference type="EMBL" id="QIJ06369.1"/>
    </source>
</evidence>
<evidence type="ECO:0000313" key="3">
    <source>
        <dbReference type="EMBL" id="QIJ03062.1"/>
    </source>
</evidence>
<proteinExistence type="predicted"/>
<dbReference type="InterPro" id="IPR025959">
    <property type="entry name" value="Winged_HTH_dom"/>
</dbReference>
<name>A0A6G7LX58_9GAMM</name>
<protein>
    <submittedName>
        <fullName evidence="5">IS630 family transposase</fullName>
    </submittedName>
</protein>
<dbReference type="EMBL" id="CP045857">
    <property type="protein sequence ID" value="QIJ06369.1"/>
    <property type="molecule type" value="Genomic_DNA"/>
</dbReference>
<dbReference type="InterPro" id="IPR036397">
    <property type="entry name" value="RNaseH_sf"/>
</dbReference>
<sequence>MNHPDIASLAKSEKSARKRIRYLALLHFIEGHSRTSIASMLKVSRTSVNKWVTTYLSLGLSGLDDKPNPGRPAKLSSLQLATLKEFVLLKSLSEQGGRLMAKDVGHFIQSEFGVTFKQTNIYRLLHQLGFSWITTRSRHPKQSEAVQEAFKKNFPMAMILNTPGHVALDRIDVWFQDEARFGQQNTTTRIWAEKGTRPRVVKQQQFESAYLFGAVCPATGATQAIIAPFANSDYMHEHLKLISAATGSGRHALVIMDGAGWHQQDLADDFDNLSILKLPPYSPELNPVEQVWQWLRQHVLANRCFSGYDDIVEQCSIAWNKFIGEPLRVIQLCSRQWVRMVS</sequence>
<gene>
    <name evidence="3" type="ORF">GII14_01985</name>
    <name evidence="4" type="ORF">GII14_08630</name>
    <name evidence="5" type="ORF">GII14_20800</name>
</gene>
<dbReference type="SUPFAM" id="SSF46689">
    <property type="entry name" value="Homeodomain-like"/>
    <property type="match status" value="1"/>
</dbReference>
<dbReference type="Pfam" id="PF13551">
    <property type="entry name" value="HTH_29"/>
    <property type="match status" value="1"/>
</dbReference>
<dbReference type="NCBIfam" id="NF033545">
    <property type="entry name" value="transpos_IS630"/>
    <property type="match status" value="1"/>
</dbReference>
<evidence type="ECO:0000259" key="2">
    <source>
        <dbReference type="Pfam" id="PF13592"/>
    </source>
</evidence>
<dbReference type="GO" id="GO:0003676">
    <property type="term" value="F:nucleic acid binding"/>
    <property type="evidence" value="ECO:0007669"/>
    <property type="project" value="InterPro"/>
</dbReference>
<dbReference type="Gene3D" id="3.30.420.10">
    <property type="entry name" value="Ribonuclease H-like superfamily/Ribonuclease H"/>
    <property type="match status" value="1"/>
</dbReference>
<feature type="domain" description="Tc1-like transposase DDE" evidence="1">
    <location>
        <begin position="172"/>
        <end position="310"/>
    </location>
</feature>
<feature type="domain" description="Winged helix-turn helix" evidence="2">
    <location>
        <begin position="97"/>
        <end position="153"/>
    </location>
</feature>
<dbReference type="RefSeq" id="WP_165564349.1">
    <property type="nucleotide sequence ID" value="NZ_CP045857.1"/>
</dbReference>
<evidence type="ECO:0000313" key="6">
    <source>
        <dbReference type="Proteomes" id="UP000502117"/>
    </source>
</evidence>
<dbReference type="KEGG" id="schk:GII14_01985"/>
<dbReference type="KEGG" id="schk:GII14_08630"/>
<reference evidence="5 6" key="1">
    <citation type="submission" date="2019-11" db="EMBL/GenBank/DDBJ databases">
        <title>Complete Genome Sequence of Shewanella chilikensis Strain DC57, Isolated from Corroded Seal Rings at a floating production facility in Australia.</title>
        <authorList>
            <person name="Salgar-Chaparro S.J."/>
            <person name="Castillo-Villamizar G.A."/>
            <person name="Poehlein A."/>
            <person name="Daniel R."/>
            <person name="Machuca L."/>
        </authorList>
    </citation>
    <scope>NUCLEOTIDE SEQUENCE [LARGE SCALE GENOMIC DNA]</scope>
    <source>
        <strain evidence="5 6">DC57</strain>
    </source>
</reference>
<dbReference type="EMBL" id="CP045857">
    <property type="protein sequence ID" value="QIJ03062.1"/>
    <property type="molecule type" value="Genomic_DNA"/>
</dbReference>
<dbReference type="Pfam" id="PF13358">
    <property type="entry name" value="DDE_3"/>
    <property type="match status" value="1"/>
</dbReference>
<dbReference type="KEGG" id="schk:GII14_20800"/>
<accession>A0A6G7LX58</accession>
<dbReference type="InterPro" id="IPR047655">
    <property type="entry name" value="Transpos_IS630-like"/>
</dbReference>
<dbReference type="AlphaFoldDB" id="A0A6G7LX58"/>
<dbReference type="InterPro" id="IPR009057">
    <property type="entry name" value="Homeodomain-like_sf"/>
</dbReference>
<dbReference type="Proteomes" id="UP000502117">
    <property type="component" value="Chromosome"/>
</dbReference>